<organism evidence="7 8">
    <name type="scientific">Acidilobus saccharovorans (strain DSM 16705 / JCM 18335 / VKM B-2471 / 345-15)</name>
    <dbReference type="NCBI Taxonomy" id="666510"/>
    <lineage>
        <taxon>Archaea</taxon>
        <taxon>Thermoproteota</taxon>
        <taxon>Thermoprotei</taxon>
        <taxon>Acidilobales</taxon>
        <taxon>Acidilobaceae</taxon>
        <taxon>Acidilobus</taxon>
    </lineage>
</organism>
<proteinExistence type="predicted"/>
<dbReference type="InterPro" id="IPR023267">
    <property type="entry name" value="RCMT"/>
</dbReference>
<dbReference type="NCBIfam" id="TIGR00446">
    <property type="entry name" value="nop2p"/>
    <property type="match status" value="1"/>
</dbReference>
<dbReference type="PANTHER" id="PTHR22807:SF74">
    <property type="entry name" value="TRNA (CYTOSINE(48)-C(5))-METHYLTRANSFERASE"/>
    <property type="match status" value="1"/>
</dbReference>
<keyword evidence="2 7" id="KW-0489">Methyltransferase</keyword>
<dbReference type="HOGENOM" id="CLU_005316_7_0_2"/>
<dbReference type="Gene3D" id="3.30.70.1170">
    <property type="entry name" value="Sun protein, domain 3"/>
    <property type="match status" value="1"/>
</dbReference>
<dbReference type="InterPro" id="IPR001678">
    <property type="entry name" value="MeTrfase_RsmB-F_NOP2_dom"/>
</dbReference>
<dbReference type="SUPFAM" id="SSF53335">
    <property type="entry name" value="S-adenosyl-L-methionine-dependent methyltransferases"/>
    <property type="match status" value="1"/>
</dbReference>
<protein>
    <submittedName>
        <fullName evidence="7">RNA (Cytosine-C(5)-)-methyltransferase</fullName>
    </submittedName>
</protein>
<dbReference type="InParanoid" id="D9PZV6"/>
<dbReference type="RefSeq" id="WP_013266106.1">
    <property type="nucleotide sequence ID" value="NC_014374.1"/>
</dbReference>
<evidence type="ECO:0000256" key="5">
    <source>
        <dbReference type="ARBA" id="ARBA00022884"/>
    </source>
</evidence>
<dbReference type="AlphaFoldDB" id="D9PZV6"/>
<keyword evidence="1" id="KW-0963">Cytoplasm</keyword>
<dbReference type="InterPro" id="IPR011023">
    <property type="entry name" value="Nop2p"/>
</dbReference>
<gene>
    <name evidence="7" type="ordered locus">ASAC_0187</name>
</gene>
<dbReference type="Pfam" id="PF17125">
    <property type="entry name" value="Methyltr_RsmF_N"/>
    <property type="match status" value="1"/>
</dbReference>
<feature type="domain" description="SAM-dependent MTase RsmB/NOP-type" evidence="6">
    <location>
        <begin position="52"/>
        <end position="334"/>
    </location>
</feature>
<keyword evidence="4" id="KW-0949">S-adenosyl-L-methionine</keyword>
<evidence type="ECO:0000256" key="3">
    <source>
        <dbReference type="ARBA" id="ARBA00022679"/>
    </source>
</evidence>
<evidence type="ECO:0000256" key="4">
    <source>
        <dbReference type="ARBA" id="ARBA00022691"/>
    </source>
</evidence>
<dbReference type="KEGG" id="asc:ASAC_0187"/>
<keyword evidence="3 7" id="KW-0808">Transferase</keyword>
<dbReference type="InterPro" id="IPR031341">
    <property type="entry name" value="Methyltr_RsmF_N"/>
</dbReference>
<keyword evidence="5" id="KW-0694">RNA-binding</keyword>
<dbReference type="STRING" id="666510.ASAC_0187"/>
<dbReference type="Pfam" id="PF01189">
    <property type="entry name" value="Methyltr_RsmB-F"/>
    <property type="match status" value="1"/>
</dbReference>
<dbReference type="GO" id="GO:0003723">
    <property type="term" value="F:RNA binding"/>
    <property type="evidence" value="ECO:0007669"/>
    <property type="project" value="UniProtKB-KW"/>
</dbReference>
<dbReference type="PANTHER" id="PTHR22807">
    <property type="entry name" value="NOP2 YEAST -RELATED NOL1/NOP2/FMU SUN DOMAIN-CONTAINING"/>
    <property type="match status" value="1"/>
</dbReference>
<dbReference type="FunCoup" id="D9PZV6">
    <property type="interactions" value="105"/>
</dbReference>
<dbReference type="GeneID" id="9498404"/>
<evidence type="ECO:0000313" key="7">
    <source>
        <dbReference type="EMBL" id="ADL18594.1"/>
    </source>
</evidence>
<dbReference type="EMBL" id="CP001742">
    <property type="protein sequence ID" value="ADL18594.1"/>
    <property type="molecule type" value="Genomic_DNA"/>
</dbReference>
<dbReference type="InterPro" id="IPR029063">
    <property type="entry name" value="SAM-dependent_MTases_sf"/>
</dbReference>
<evidence type="ECO:0000256" key="2">
    <source>
        <dbReference type="ARBA" id="ARBA00022603"/>
    </source>
</evidence>
<evidence type="ECO:0000259" key="6">
    <source>
        <dbReference type="PROSITE" id="PS51686"/>
    </source>
</evidence>
<dbReference type="eggNOG" id="arCOG00973">
    <property type="taxonomic scope" value="Archaea"/>
</dbReference>
<evidence type="ECO:0000256" key="1">
    <source>
        <dbReference type="ARBA" id="ARBA00022490"/>
    </source>
</evidence>
<name>D9PZV6_ACIS3</name>
<dbReference type="GO" id="GO:0016428">
    <property type="term" value="F:tRNA (cytidine-5-)-methyltransferase activity"/>
    <property type="evidence" value="ECO:0007669"/>
    <property type="project" value="TreeGrafter"/>
</dbReference>
<accession>D9PZV6</accession>
<dbReference type="OrthoDB" id="14725at2157"/>
<dbReference type="Proteomes" id="UP000000346">
    <property type="component" value="Chromosome"/>
</dbReference>
<sequence>MPKQSERWDRSDEVIFSDRSTPEARRLAQKYGYLPYIVERYLELLGDEAEDLLEANEVPMPETLRCNDFKISCGELESRLGEAGFELERVPFLPHGYHVISSPISPGATHEYLKGYYYLQDPGSMLIVYVMNPRPSATILDMAAAPGGKSTQILQLTRDSSLLIAVEPKRERIKALRSNLQRMGFSNYILIRSDARFLSLDTKPAQVLLDAPSSGEGIIRKDKNRKTKTSISDLRRIHELQVELLNRALSIVSPGGTVTYAACSTAVEEGEYTVHKVLADKDYVTTERPFGFPLSKPFEEYRGVIFDDRVKGCGRLFPHKQGTEGFFICKLRRLD</sequence>
<keyword evidence="8" id="KW-1185">Reference proteome</keyword>
<dbReference type="PRINTS" id="PR02008">
    <property type="entry name" value="RCMTFAMILY"/>
</dbReference>
<reference evidence="7 8" key="1">
    <citation type="journal article" date="2010" name="Appl. Environ. Microbiol.">
        <title>The genome sequence of the crenarchaeon Acidilobus saccharovorans supports a new order, Acidilobales, and suggests an important ecological role in terrestrial acidic hot springs.</title>
        <authorList>
            <person name="Mardanov A.V."/>
            <person name="Svetlitchnyi V.A."/>
            <person name="Beletsky A.V."/>
            <person name="Prokofeva M.I."/>
            <person name="Bonch-Osmolovskaya E.A."/>
            <person name="Ravin N.V."/>
            <person name="Skryabin K.G."/>
        </authorList>
    </citation>
    <scope>NUCLEOTIDE SEQUENCE [LARGE SCALE GENOMIC DNA]</scope>
    <source>
        <strain evidence="8">DSM 16705 / JCM 18335 / VKM B-2471 / 345-15</strain>
    </source>
</reference>
<dbReference type="InterPro" id="IPR049560">
    <property type="entry name" value="MeTrfase_RsmB-F_NOP2_cat"/>
</dbReference>
<evidence type="ECO:0000313" key="8">
    <source>
        <dbReference type="Proteomes" id="UP000000346"/>
    </source>
</evidence>
<dbReference type="GO" id="GO:0030488">
    <property type="term" value="P:tRNA methylation"/>
    <property type="evidence" value="ECO:0007669"/>
    <property type="project" value="TreeGrafter"/>
</dbReference>
<dbReference type="PROSITE" id="PS51686">
    <property type="entry name" value="SAM_MT_RSMB_NOP"/>
    <property type="match status" value="1"/>
</dbReference>
<dbReference type="Gene3D" id="3.40.50.150">
    <property type="entry name" value="Vaccinia Virus protein VP39"/>
    <property type="match status" value="1"/>
</dbReference>